<evidence type="ECO:0000313" key="2">
    <source>
        <dbReference type="EMBL" id="CAL1579385.1"/>
    </source>
</evidence>
<dbReference type="Proteomes" id="UP001497482">
    <property type="component" value="Chromosome 14"/>
</dbReference>
<keyword evidence="3" id="KW-1185">Reference proteome</keyword>
<proteinExistence type="predicted"/>
<dbReference type="AlphaFoldDB" id="A0AAV2JRX2"/>
<accession>A0AAV2JRX2</accession>
<organism evidence="2 3">
    <name type="scientific">Knipowitschia caucasica</name>
    <name type="common">Caucasian dwarf goby</name>
    <name type="synonym">Pomatoschistus caucasicus</name>
    <dbReference type="NCBI Taxonomy" id="637954"/>
    <lineage>
        <taxon>Eukaryota</taxon>
        <taxon>Metazoa</taxon>
        <taxon>Chordata</taxon>
        <taxon>Craniata</taxon>
        <taxon>Vertebrata</taxon>
        <taxon>Euteleostomi</taxon>
        <taxon>Actinopterygii</taxon>
        <taxon>Neopterygii</taxon>
        <taxon>Teleostei</taxon>
        <taxon>Neoteleostei</taxon>
        <taxon>Acanthomorphata</taxon>
        <taxon>Gobiaria</taxon>
        <taxon>Gobiiformes</taxon>
        <taxon>Gobioidei</taxon>
        <taxon>Gobiidae</taxon>
        <taxon>Gobiinae</taxon>
        <taxon>Knipowitschia</taxon>
    </lineage>
</organism>
<evidence type="ECO:0000256" key="1">
    <source>
        <dbReference type="SAM" id="MobiDB-lite"/>
    </source>
</evidence>
<feature type="region of interest" description="Disordered" evidence="1">
    <location>
        <begin position="33"/>
        <end position="56"/>
    </location>
</feature>
<protein>
    <submittedName>
        <fullName evidence="2">Uncharacterized protein</fullName>
    </submittedName>
</protein>
<name>A0AAV2JRX2_KNICA</name>
<dbReference type="EMBL" id="OZ035836">
    <property type="protein sequence ID" value="CAL1579385.1"/>
    <property type="molecule type" value="Genomic_DNA"/>
</dbReference>
<gene>
    <name evidence="2" type="ORF">KC01_LOCUS10443</name>
</gene>
<reference evidence="2 3" key="1">
    <citation type="submission" date="2024-04" db="EMBL/GenBank/DDBJ databases">
        <authorList>
            <person name="Waldvogel A.-M."/>
            <person name="Schoenle A."/>
        </authorList>
    </citation>
    <scope>NUCLEOTIDE SEQUENCE [LARGE SCALE GENOMIC DNA]</scope>
</reference>
<feature type="compositionally biased region" description="Basic and acidic residues" evidence="1">
    <location>
        <begin position="33"/>
        <end position="46"/>
    </location>
</feature>
<evidence type="ECO:0000313" key="3">
    <source>
        <dbReference type="Proteomes" id="UP001497482"/>
    </source>
</evidence>
<sequence>MLMSRCPQKASIQDRSDHFSCWNVLQSRYKRDKGGIRSRSHSDAHRGYGVRGTGQGCPQSPSVFADNACAGWRDAAIGDGTLTSGWS</sequence>